<accession>A0A2Z4FQ81</accession>
<gene>
    <name evidence="1" type="ORF">DN745_18390</name>
</gene>
<dbReference type="EMBL" id="CP030032">
    <property type="protein sequence ID" value="AWV91187.1"/>
    <property type="molecule type" value="Genomic_DNA"/>
</dbReference>
<protein>
    <submittedName>
        <fullName evidence="1">Uncharacterized protein</fullName>
    </submittedName>
</protein>
<evidence type="ECO:0000313" key="1">
    <source>
        <dbReference type="EMBL" id="AWV91187.1"/>
    </source>
</evidence>
<dbReference type="Proteomes" id="UP000249799">
    <property type="component" value="Chromosome"/>
</dbReference>
<name>A0A2Z4FQ81_9DELT</name>
<keyword evidence="2" id="KW-1185">Reference proteome</keyword>
<reference evidence="1 2" key="1">
    <citation type="submission" date="2018-06" db="EMBL/GenBank/DDBJ databases">
        <title>Lujinxingia sediminis gen. nov. sp. nov., a new facultative anaerobic member of the class Deltaproteobacteria, and proposal of Lujinxingaceae fam. nov.</title>
        <authorList>
            <person name="Guo L.-Y."/>
            <person name="Li C.-M."/>
            <person name="Wang S."/>
            <person name="Du Z.-J."/>
        </authorList>
    </citation>
    <scope>NUCLEOTIDE SEQUENCE [LARGE SCALE GENOMIC DNA]</scope>
    <source>
        <strain evidence="1 2">FA350</strain>
    </source>
</reference>
<evidence type="ECO:0000313" key="2">
    <source>
        <dbReference type="Proteomes" id="UP000249799"/>
    </source>
</evidence>
<sequence>MASFHTTRNKTGRGPLGCLIPLIASTILLAAGVTFISWFALDDGDLEPEPPASISKKSGVTKGLERTPSIPAIVQVIETEGFARFGEPESIELGTQSQVTHKFRRENQEIHVTIYTLKSAQDVDEKLHEMRDESSALTMGNRVITLDAPSENAQALLPPLADRLETYQKILNEE</sequence>
<dbReference type="AlphaFoldDB" id="A0A2Z4FQ81"/>
<proteinExistence type="predicted"/>
<dbReference type="RefSeq" id="WP_111337228.1">
    <property type="nucleotide sequence ID" value="NZ_CP030032.1"/>
</dbReference>
<organism evidence="1 2">
    <name type="scientific">Bradymonas sediminis</name>
    <dbReference type="NCBI Taxonomy" id="1548548"/>
    <lineage>
        <taxon>Bacteria</taxon>
        <taxon>Deltaproteobacteria</taxon>
        <taxon>Bradymonadales</taxon>
        <taxon>Bradymonadaceae</taxon>
        <taxon>Bradymonas</taxon>
    </lineage>
</organism>
<dbReference type="KEGG" id="bsed:DN745_18390"/>